<dbReference type="eggNOG" id="COG2244">
    <property type="taxonomic scope" value="Bacteria"/>
</dbReference>
<dbReference type="STRING" id="742817.HMPREF9449_03097"/>
<feature type="transmembrane region" description="Helical" evidence="7">
    <location>
        <begin position="149"/>
        <end position="173"/>
    </location>
</feature>
<dbReference type="Proteomes" id="UP000004892">
    <property type="component" value="Unassembled WGS sequence"/>
</dbReference>
<feature type="transmembrane region" description="Helical" evidence="7">
    <location>
        <begin position="46"/>
        <end position="69"/>
    </location>
</feature>
<dbReference type="CDD" id="cd13127">
    <property type="entry name" value="MATE_tuaB_like"/>
    <property type="match status" value="1"/>
</dbReference>
<name>H1DLG1_9BACT</name>
<evidence type="ECO:0000256" key="6">
    <source>
        <dbReference type="ARBA" id="ARBA00023136"/>
    </source>
</evidence>
<keyword evidence="3" id="KW-1003">Cell membrane</keyword>
<dbReference type="Pfam" id="PF13440">
    <property type="entry name" value="Polysacc_synt_3"/>
    <property type="match status" value="1"/>
</dbReference>
<dbReference type="InterPro" id="IPR050833">
    <property type="entry name" value="Poly_Biosynth_Transport"/>
</dbReference>
<dbReference type="PANTHER" id="PTHR30250">
    <property type="entry name" value="PST FAMILY PREDICTED COLANIC ACID TRANSPORTER"/>
    <property type="match status" value="1"/>
</dbReference>
<dbReference type="PATRIC" id="fig|742817.3.peg.3301"/>
<evidence type="ECO:0000256" key="5">
    <source>
        <dbReference type="ARBA" id="ARBA00022989"/>
    </source>
</evidence>
<evidence type="ECO:0000256" key="1">
    <source>
        <dbReference type="ARBA" id="ARBA00004651"/>
    </source>
</evidence>
<feature type="transmembrane region" description="Helical" evidence="7">
    <location>
        <begin position="12"/>
        <end position="34"/>
    </location>
</feature>
<reference evidence="8 9" key="1">
    <citation type="submission" date="2012-01" db="EMBL/GenBank/DDBJ databases">
        <title>The Genome Sequence of Odoribacter laneus YIT 12061.</title>
        <authorList>
            <consortium name="The Broad Institute Genome Sequencing Platform"/>
            <person name="Earl A."/>
            <person name="Ward D."/>
            <person name="Feldgarden M."/>
            <person name="Gevers D."/>
            <person name="Morotomi M."/>
            <person name="Young S.K."/>
            <person name="Zeng Q."/>
            <person name="Gargeya S."/>
            <person name="Fitzgerald M."/>
            <person name="Haas B."/>
            <person name="Abouelleil A."/>
            <person name="Alvarado L."/>
            <person name="Arachchi H.M."/>
            <person name="Berlin A."/>
            <person name="Chapman S.B."/>
            <person name="Gearin G."/>
            <person name="Goldberg J."/>
            <person name="Griggs A."/>
            <person name="Gujja S."/>
            <person name="Hansen M."/>
            <person name="Heiman D."/>
            <person name="Howarth C."/>
            <person name="Larimer J."/>
            <person name="Lui A."/>
            <person name="MacDonald P.J.P."/>
            <person name="McCowen C."/>
            <person name="Montmayeur A."/>
            <person name="Murphy C."/>
            <person name="Neiman D."/>
            <person name="Pearson M."/>
            <person name="Priest M."/>
            <person name="Roberts A."/>
            <person name="Saif S."/>
            <person name="Shea T."/>
            <person name="Sisk P."/>
            <person name="Stolte C."/>
            <person name="Sykes S."/>
            <person name="Wortman J."/>
            <person name="Nusbaum C."/>
            <person name="Birren B."/>
        </authorList>
    </citation>
    <scope>NUCLEOTIDE SEQUENCE [LARGE SCALE GENOMIC DNA]</scope>
    <source>
        <strain evidence="8 9">YIT 12061</strain>
    </source>
</reference>
<evidence type="ECO:0000256" key="4">
    <source>
        <dbReference type="ARBA" id="ARBA00022692"/>
    </source>
</evidence>
<organism evidence="8 9">
    <name type="scientific">Odoribacter laneus YIT 12061</name>
    <dbReference type="NCBI Taxonomy" id="742817"/>
    <lineage>
        <taxon>Bacteria</taxon>
        <taxon>Pseudomonadati</taxon>
        <taxon>Bacteroidota</taxon>
        <taxon>Bacteroidia</taxon>
        <taxon>Bacteroidales</taxon>
        <taxon>Odoribacteraceae</taxon>
        <taxon>Odoribacter</taxon>
    </lineage>
</organism>
<feature type="transmembrane region" description="Helical" evidence="7">
    <location>
        <begin position="289"/>
        <end position="306"/>
    </location>
</feature>
<evidence type="ECO:0000256" key="2">
    <source>
        <dbReference type="ARBA" id="ARBA00007430"/>
    </source>
</evidence>
<dbReference type="AlphaFoldDB" id="H1DLG1"/>
<feature type="transmembrane region" description="Helical" evidence="7">
    <location>
        <begin position="379"/>
        <end position="401"/>
    </location>
</feature>
<keyword evidence="9" id="KW-1185">Reference proteome</keyword>
<feature type="transmembrane region" description="Helical" evidence="7">
    <location>
        <begin position="255"/>
        <end position="273"/>
    </location>
</feature>
<feature type="transmembrane region" description="Helical" evidence="7">
    <location>
        <begin position="81"/>
        <end position="103"/>
    </location>
</feature>
<dbReference type="HOGENOM" id="CLU_026911_5_2_10"/>
<dbReference type="RefSeq" id="WP_009138239.1">
    <property type="nucleotide sequence ID" value="NZ_JH594602.1"/>
</dbReference>
<sequence length="479" mass="54671">MSLNLNNKVVSAAIWSFIQRFGALFISFTTNILLARLLSPNDFGCMGILLVFVTIADVLVDGGLGLSLIQKQRITPLDISTVFTSNLVFSILFFLAILFSAPFIANYFNYPKIEIYLTVQSFALIFRAMYAIPSALLNKELKFKMLTKIYLLSNFISSVSAIIMAYAGFGVWSLVTKNLALQFILFCMFWSFAYVKISVKFDFHTFKNLFKIGGAITFTNLTDIIFTNILSFLIGKKYSVTTLGYYTQAKALEQIPVYTLSTVINQVLFPVFSKIQDNEERIRENTKKCLVLITFFSFPIMAYLIIYAEPVITFLYSSKWLDSVPYFQILCIAGFVNPIIHINRTIIKSLGKAQLLVKTQLFSIIIGILILFIGVHFNIYILLLGICLYSFLGCIVVTYYSSQEIRYTLLEQFYNISRSLIITIIVSGFSFYLTTHFYHLSAFIFLLISLLIFLSLYTLFSFLFNKSSIHLVSEVLRKK</sequence>
<accession>H1DLG1</accession>
<dbReference type="EMBL" id="ADMC01000040">
    <property type="protein sequence ID" value="EHP44947.1"/>
    <property type="molecule type" value="Genomic_DNA"/>
</dbReference>
<feature type="transmembrane region" description="Helical" evidence="7">
    <location>
        <begin position="413"/>
        <end position="434"/>
    </location>
</feature>
<dbReference type="PANTHER" id="PTHR30250:SF10">
    <property type="entry name" value="LIPOPOLYSACCHARIDE BIOSYNTHESIS PROTEIN WZXC"/>
    <property type="match status" value="1"/>
</dbReference>
<feature type="transmembrane region" description="Helical" evidence="7">
    <location>
        <begin position="179"/>
        <end position="197"/>
    </location>
</feature>
<dbReference type="GeneID" id="98070617"/>
<feature type="transmembrane region" description="Helical" evidence="7">
    <location>
        <begin position="115"/>
        <end position="137"/>
    </location>
</feature>
<evidence type="ECO:0000256" key="7">
    <source>
        <dbReference type="SAM" id="Phobius"/>
    </source>
</evidence>
<feature type="transmembrane region" description="Helical" evidence="7">
    <location>
        <begin position="355"/>
        <end position="373"/>
    </location>
</feature>
<feature type="transmembrane region" description="Helical" evidence="7">
    <location>
        <begin position="326"/>
        <end position="343"/>
    </location>
</feature>
<feature type="transmembrane region" description="Helical" evidence="7">
    <location>
        <begin position="440"/>
        <end position="464"/>
    </location>
</feature>
<comment type="caution">
    <text evidence="8">The sequence shown here is derived from an EMBL/GenBank/DDBJ whole genome shotgun (WGS) entry which is preliminary data.</text>
</comment>
<dbReference type="GO" id="GO:0005886">
    <property type="term" value="C:plasma membrane"/>
    <property type="evidence" value="ECO:0007669"/>
    <property type="project" value="UniProtKB-SubCell"/>
</dbReference>
<evidence type="ECO:0000256" key="3">
    <source>
        <dbReference type="ARBA" id="ARBA00022475"/>
    </source>
</evidence>
<gene>
    <name evidence="8" type="ORF">HMPREF9449_03097</name>
</gene>
<keyword evidence="4 7" id="KW-0812">Transmembrane</keyword>
<evidence type="ECO:0000313" key="8">
    <source>
        <dbReference type="EMBL" id="EHP44947.1"/>
    </source>
</evidence>
<keyword evidence="5 7" id="KW-1133">Transmembrane helix</keyword>
<evidence type="ECO:0008006" key="10">
    <source>
        <dbReference type="Google" id="ProtNLM"/>
    </source>
</evidence>
<protein>
    <recommendedName>
        <fullName evidence="10">Polysaccharide biosynthesis protein C-terminal domain-containing protein</fullName>
    </recommendedName>
</protein>
<proteinExistence type="inferred from homology"/>
<evidence type="ECO:0000313" key="9">
    <source>
        <dbReference type="Proteomes" id="UP000004892"/>
    </source>
</evidence>
<feature type="transmembrane region" description="Helical" evidence="7">
    <location>
        <begin position="209"/>
        <end position="235"/>
    </location>
</feature>
<keyword evidence="6 7" id="KW-0472">Membrane</keyword>
<comment type="similarity">
    <text evidence="2">Belongs to the polysaccharide synthase family.</text>
</comment>
<comment type="subcellular location">
    <subcellularLocation>
        <location evidence="1">Cell membrane</location>
        <topology evidence="1">Multi-pass membrane protein</topology>
    </subcellularLocation>
</comment>